<dbReference type="InterPro" id="IPR036397">
    <property type="entry name" value="RNaseH_sf"/>
</dbReference>
<accession>A0AA36APC5</accession>
<dbReference type="Gene3D" id="3.30.420.10">
    <property type="entry name" value="Ribonuclease H-like superfamily/Ribonuclease H"/>
    <property type="match status" value="1"/>
</dbReference>
<proteinExistence type="predicted"/>
<dbReference type="AlphaFoldDB" id="A0AA36APC5"/>
<protein>
    <submittedName>
        <fullName evidence="1">Uncharacterized protein</fullName>
    </submittedName>
</protein>
<organism evidence="1 2">
    <name type="scientific">Octopus vulgaris</name>
    <name type="common">Common octopus</name>
    <dbReference type="NCBI Taxonomy" id="6645"/>
    <lineage>
        <taxon>Eukaryota</taxon>
        <taxon>Metazoa</taxon>
        <taxon>Spiralia</taxon>
        <taxon>Lophotrochozoa</taxon>
        <taxon>Mollusca</taxon>
        <taxon>Cephalopoda</taxon>
        <taxon>Coleoidea</taxon>
        <taxon>Octopodiformes</taxon>
        <taxon>Octopoda</taxon>
        <taxon>Incirrata</taxon>
        <taxon>Octopodidae</taxon>
        <taxon>Octopus</taxon>
    </lineage>
</organism>
<dbReference type="EMBL" id="OX597816">
    <property type="protein sequence ID" value="CAI9719875.1"/>
    <property type="molecule type" value="Genomic_DNA"/>
</dbReference>
<dbReference type="PANTHER" id="PTHR47326:SF1">
    <property type="entry name" value="HTH PSQ-TYPE DOMAIN-CONTAINING PROTEIN"/>
    <property type="match status" value="1"/>
</dbReference>
<name>A0AA36APC5_OCTVU</name>
<evidence type="ECO:0000313" key="1">
    <source>
        <dbReference type="EMBL" id="CAI9719875.1"/>
    </source>
</evidence>
<dbReference type="PANTHER" id="PTHR47326">
    <property type="entry name" value="TRANSPOSABLE ELEMENT TC3 TRANSPOSASE-LIKE PROTEIN"/>
    <property type="match status" value="1"/>
</dbReference>
<reference evidence="1" key="1">
    <citation type="submission" date="2023-08" db="EMBL/GenBank/DDBJ databases">
        <authorList>
            <person name="Alioto T."/>
            <person name="Alioto T."/>
            <person name="Gomez Garrido J."/>
        </authorList>
    </citation>
    <scope>NUCLEOTIDE SEQUENCE</scope>
</reference>
<dbReference type="Proteomes" id="UP001162480">
    <property type="component" value="Chromosome 3"/>
</dbReference>
<sequence>MCESLLRHYQNDSQLLENLWFSDVSLFHHSGRVNRHNCRIWGKSKPTEILEHERDSPKLVVWYSMSRSGLIGPFFFRDTSGNPTAVTGENYLVILHKSLLTFNNVSLENLEKIENNALNTITEQMSDAFIIAVE</sequence>
<evidence type="ECO:0000313" key="2">
    <source>
        <dbReference type="Proteomes" id="UP001162480"/>
    </source>
</evidence>
<keyword evidence="2" id="KW-1185">Reference proteome</keyword>
<dbReference type="GO" id="GO:0003676">
    <property type="term" value="F:nucleic acid binding"/>
    <property type="evidence" value="ECO:0007669"/>
    <property type="project" value="InterPro"/>
</dbReference>
<gene>
    <name evidence="1" type="ORF">OCTVUL_1B029979</name>
</gene>